<dbReference type="EMBL" id="JAWDIE010000002">
    <property type="protein sequence ID" value="MEJ7137199.1"/>
    <property type="molecule type" value="Genomic_DNA"/>
</dbReference>
<keyword evidence="2" id="KW-1185">Reference proteome</keyword>
<proteinExistence type="predicted"/>
<comment type="caution">
    <text evidence="1">The sequence shown here is derived from an EMBL/GenBank/DDBJ whole genome shotgun (WGS) entry which is preliminary data.</text>
</comment>
<dbReference type="Proteomes" id="UP001364695">
    <property type="component" value="Unassembled WGS sequence"/>
</dbReference>
<accession>A0ACC6NZ02</accession>
<evidence type="ECO:0000313" key="1">
    <source>
        <dbReference type="EMBL" id="MEJ7137199.1"/>
    </source>
</evidence>
<protein>
    <submittedName>
        <fullName evidence="1">Alpha-glucosidase/alpha-galactosidase</fullName>
    </submittedName>
</protein>
<name>A0ACC6NZ02_9BURK</name>
<sequence>MSSPVKITLIGAGSTVFTRNLLGDILAWPELREAHIALHDIDPHRLALSEKVAQRIAGALDARPTITATTDRRAALDGARFVISTIQVGGYRPATVTDFDIPKKYGLEQTIGDTLGIGGIMRALRTLPVMLDMQQDMEALCADRPLHLNYVNPMAMITWALNARSRRVPTVGLCHSVQHTAAELAHDLEIPAEEIRYLCAGINHVAFYLEFSHKGQDLYPRLKAIQREGRAPDWNRVRYEMLSRLGYFPTESSEHFAEYTPWFIKPGREDLLKKYNVPLDEYPGRCQLFEHAWPHIERELAEPGSQDPQALLDEVRGADIQVMPRSVEQVGDMISGLRQVQRSAEYGGTIIHGVVSGQPQVVYGNVPNTGLITNLPEGCAVEVPCLVDANGVRPTHIGRLPVQLAALMRTNVNVQELVVEAVLTQRREHIYHAAMLDPHTSAVLDLEQIHAMVDELMAAHGDWLPEWVRG</sequence>
<evidence type="ECO:0000313" key="2">
    <source>
        <dbReference type="Proteomes" id="UP001364695"/>
    </source>
</evidence>
<reference evidence="1" key="1">
    <citation type="submission" date="2023-10" db="EMBL/GenBank/DDBJ databases">
        <title>Amphibacter perezi, gen. nov., sp. nov. a novel taxa of the family Comamonadaceae, class Betaproteobacteria isolated from the skin microbiota of Pelophylax perezi from different populations.</title>
        <authorList>
            <person name="Costa S."/>
            <person name="Proenca D.N."/>
            <person name="Lopes I."/>
            <person name="Morais P.V."/>
        </authorList>
    </citation>
    <scope>NUCLEOTIDE SEQUENCE</scope>
    <source>
        <strain evidence="1">SL12-8</strain>
    </source>
</reference>
<gene>
    <name evidence="1" type="ORF">RV045_01985</name>
</gene>
<organism evidence="1 2">
    <name type="scientific">Amphibiibacter pelophylacis</name>
    <dbReference type="NCBI Taxonomy" id="1799477"/>
    <lineage>
        <taxon>Bacteria</taxon>
        <taxon>Pseudomonadati</taxon>
        <taxon>Pseudomonadota</taxon>
        <taxon>Betaproteobacteria</taxon>
        <taxon>Burkholderiales</taxon>
        <taxon>Sphaerotilaceae</taxon>
        <taxon>Amphibiibacter</taxon>
    </lineage>
</organism>